<dbReference type="InterPro" id="IPR003730">
    <property type="entry name" value="Cu_polyphenol_OxRdtase"/>
</dbReference>
<dbReference type="GO" id="GO:0005507">
    <property type="term" value="F:copper ion binding"/>
    <property type="evidence" value="ECO:0007669"/>
    <property type="project" value="TreeGrafter"/>
</dbReference>
<comment type="catalytic activity">
    <reaction evidence="10">
        <text>adenosine + phosphate = alpha-D-ribose 1-phosphate + adenine</text>
        <dbReference type="Rhea" id="RHEA:27642"/>
        <dbReference type="ChEBI" id="CHEBI:16335"/>
        <dbReference type="ChEBI" id="CHEBI:16708"/>
        <dbReference type="ChEBI" id="CHEBI:43474"/>
        <dbReference type="ChEBI" id="CHEBI:57720"/>
        <dbReference type="EC" id="2.4.2.1"/>
    </reaction>
    <physiologicalReaction direction="left-to-right" evidence="10">
        <dbReference type="Rhea" id="RHEA:27643"/>
    </physiologicalReaction>
</comment>
<evidence type="ECO:0000256" key="2">
    <source>
        <dbReference type="ARBA" id="ARBA00001947"/>
    </source>
</evidence>
<dbReference type="NCBIfam" id="TIGR00726">
    <property type="entry name" value="peptidoglycan editing factor PgeF"/>
    <property type="match status" value="1"/>
</dbReference>
<evidence type="ECO:0000256" key="6">
    <source>
        <dbReference type="ARBA" id="ARBA00022723"/>
    </source>
</evidence>
<dbReference type="OrthoDB" id="4279at2"/>
<keyword evidence="5" id="KW-0808">Transferase</keyword>
<dbReference type="Gene3D" id="3.60.140.10">
    <property type="entry name" value="CNF1/YfiH-like putative cysteine hydrolases"/>
    <property type="match status" value="1"/>
</dbReference>
<dbReference type="GO" id="GO:0016787">
    <property type="term" value="F:hydrolase activity"/>
    <property type="evidence" value="ECO:0007669"/>
    <property type="project" value="UniProtKB-KW"/>
</dbReference>
<comment type="cofactor">
    <cofactor evidence="2">
        <name>Zn(2+)</name>
        <dbReference type="ChEBI" id="CHEBI:29105"/>
    </cofactor>
</comment>
<comment type="catalytic activity">
    <reaction evidence="9">
        <text>adenosine + H2O + H(+) = inosine + NH4(+)</text>
        <dbReference type="Rhea" id="RHEA:24408"/>
        <dbReference type="ChEBI" id="CHEBI:15377"/>
        <dbReference type="ChEBI" id="CHEBI:15378"/>
        <dbReference type="ChEBI" id="CHEBI:16335"/>
        <dbReference type="ChEBI" id="CHEBI:17596"/>
        <dbReference type="ChEBI" id="CHEBI:28938"/>
        <dbReference type="EC" id="3.5.4.4"/>
    </reaction>
    <physiologicalReaction direction="left-to-right" evidence="9">
        <dbReference type="Rhea" id="RHEA:24409"/>
    </physiologicalReaction>
</comment>
<dbReference type="Pfam" id="PF02578">
    <property type="entry name" value="Cu-oxidase_4"/>
    <property type="match status" value="1"/>
</dbReference>
<keyword evidence="8" id="KW-0862">Zinc</keyword>
<gene>
    <name evidence="13" type="ORF">EFBL_2653</name>
</gene>
<comment type="caution">
    <text evidence="13">The sequence shown here is derived from an EMBL/GenBank/DDBJ whole genome shotgun (WGS) entry which is preliminary data.</text>
</comment>
<evidence type="ECO:0000256" key="9">
    <source>
        <dbReference type="ARBA" id="ARBA00047989"/>
    </source>
</evidence>
<dbReference type="AlphaFoldDB" id="A0A292YQF8"/>
<dbReference type="InterPro" id="IPR038371">
    <property type="entry name" value="Cu_polyphenol_OxRdtase_sf"/>
</dbReference>
<evidence type="ECO:0000256" key="1">
    <source>
        <dbReference type="ARBA" id="ARBA00000553"/>
    </source>
</evidence>
<evidence type="ECO:0000256" key="5">
    <source>
        <dbReference type="ARBA" id="ARBA00022679"/>
    </source>
</evidence>
<evidence type="ECO:0000313" key="14">
    <source>
        <dbReference type="Proteomes" id="UP000217785"/>
    </source>
</evidence>
<proteinExistence type="inferred from homology"/>
<evidence type="ECO:0000313" key="13">
    <source>
        <dbReference type="EMBL" id="GAX90993.1"/>
    </source>
</evidence>
<dbReference type="EMBL" id="BDUF01000076">
    <property type="protein sequence ID" value="GAX90993.1"/>
    <property type="molecule type" value="Genomic_DNA"/>
</dbReference>
<reference evidence="14" key="1">
    <citation type="submission" date="2017-07" db="EMBL/GenBank/DDBJ databases">
        <title>Draft genome sequence of Effusibacillus lacus strain skLN1.</title>
        <authorList>
            <person name="Watanabe M."/>
            <person name="Kojima H."/>
            <person name="Fukui M."/>
        </authorList>
    </citation>
    <scope>NUCLEOTIDE SEQUENCE [LARGE SCALE GENOMIC DNA]</scope>
    <source>
        <strain evidence="14">skLN1</strain>
    </source>
</reference>
<evidence type="ECO:0000256" key="10">
    <source>
        <dbReference type="ARBA" id="ARBA00048968"/>
    </source>
</evidence>
<evidence type="ECO:0000256" key="12">
    <source>
        <dbReference type="RuleBase" id="RU361274"/>
    </source>
</evidence>
<evidence type="ECO:0000256" key="7">
    <source>
        <dbReference type="ARBA" id="ARBA00022801"/>
    </source>
</evidence>
<dbReference type="GO" id="GO:0017061">
    <property type="term" value="F:S-methyl-5-thioadenosine phosphorylase activity"/>
    <property type="evidence" value="ECO:0007669"/>
    <property type="project" value="UniProtKB-EC"/>
</dbReference>
<protein>
    <recommendedName>
        <fullName evidence="12">Purine nucleoside phosphorylase</fullName>
    </recommendedName>
</protein>
<keyword evidence="14" id="KW-1185">Reference proteome</keyword>
<dbReference type="PANTHER" id="PTHR30616:SF2">
    <property type="entry name" value="PURINE NUCLEOSIDE PHOSPHORYLASE LACC1"/>
    <property type="match status" value="1"/>
</dbReference>
<evidence type="ECO:0000256" key="4">
    <source>
        <dbReference type="ARBA" id="ARBA00007353"/>
    </source>
</evidence>
<comment type="function">
    <text evidence="3">Purine nucleoside enzyme that catalyzes the phosphorolysis of adenosine and inosine nucleosides, yielding D-ribose 1-phosphate and the respective free bases, adenine and hypoxanthine. Also catalyzes the phosphorolysis of S-methyl-5'-thioadenosine into adenine and S-methyl-5-thio-alpha-D-ribose 1-phosphate. Also has adenosine deaminase activity.</text>
</comment>
<accession>A0A292YQF8</accession>
<dbReference type="RefSeq" id="WP_096182722.1">
    <property type="nucleotide sequence ID" value="NZ_BDUF01000076.1"/>
</dbReference>
<dbReference type="InterPro" id="IPR011324">
    <property type="entry name" value="Cytotoxic_necrot_fac-like_cat"/>
</dbReference>
<organism evidence="13 14">
    <name type="scientific">Effusibacillus lacus</name>
    <dbReference type="NCBI Taxonomy" id="1348429"/>
    <lineage>
        <taxon>Bacteria</taxon>
        <taxon>Bacillati</taxon>
        <taxon>Bacillota</taxon>
        <taxon>Bacilli</taxon>
        <taxon>Bacillales</taxon>
        <taxon>Alicyclobacillaceae</taxon>
        <taxon>Effusibacillus</taxon>
    </lineage>
</organism>
<dbReference type="Proteomes" id="UP000217785">
    <property type="component" value="Unassembled WGS sequence"/>
</dbReference>
<evidence type="ECO:0000256" key="3">
    <source>
        <dbReference type="ARBA" id="ARBA00003215"/>
    </source>
</evidence>
<name>A0A292YQF8_9BACL</name>
<comment type="similarity">
    <text evidence="4 12">Belongs to the purine nucleoside phosphorylase YfiH/LACC1 family.</text>
</comment>
<keyword evidence="6" id="KW-0479">Metal-binding</keyword>
<sequence length="264" mass="28301">MLEPHVLIADNINRTGIAKAVFTTRQGGVSTGEWAGLNLGLHVGDLPESVIKNRELVSQILGVQLSQWVCGEQVHGKQVAVVGKEHVSRGAFVYTDAIPGTDALVTNQPGVVLSTFAADCVPILLLDPVQKAAASIHAGWKGTKSQIAKETVRVMQEAFGCDPANLVAAIGPGIDDCCYEVDDKVYDPFVNEYPRGAAFFKANSNGRWQLSLPLANRQILLEAGLRPEHVERFGGCTACDIDTYFSHRAERGATGRLAGLVVLL</sequence>
<comment type="catalytic activity">
    <reaction evidence="1">
        <text>inosine + phosphate = alpha-D-ribose 1-phosphate + hypoxanthine</text>
        <dbReference type="Rhea" id="RHEA:27646"/>
        <dbReference type="ChEBI" id="CHEBI:17368"/>
        <dbReference type="ChEBI" id="CHEBI:17596"/>
        <dbReference type="ChEBI" id="CHEBI:43474"/>
        <dbReference type="ChEBI" id="CHEBI:57720"/>
        <dbReference type="EC" id="2.4.2.1"/>
    </reaction>
    <physiologicalReaction direction="left-to-right" evidence="1">
        <dbReference type="Rhea" id="RHEA:27647"/>
    </physiologicalReaction>
</comment>
<keyword evidence="7" id="KW-0378">Hydrolase</keyword>
<comment type="catalytic activity">
    <reaction evidence="11">
        <text>S-methyl-5'-thioadenosine + phosphate = 5-(methylsulfanyl)-alpha-D-ribose 1-phosphate + adenine</text>
        <dbReference type="Rhea" id="RHEA:11852"/>
        <dbReference type="ChEBI" id="CHEBI:16708"/>
        <dbReference type="ChEBI" id="CHEBI:17509"/>
        <dbReference type="ChEBI" id="CHEBI:43474"/>
        <dbReference type="ChEBI" id="CHEBI:58533"/>
        <dbReference type="EC" id="2.4.2.28"/>
    </reaction>
    <physiologicalReaction direction="left-to-right" evidence="11">
        <dbReference type="Rhea" id="RHEA:11853"/>
    </physiologicalReaction>
</comment>
<dbReference type="PANTHER" id="PTHR30616">
    <property type="entry name" value="UNCHARACTERIZED PROTEIN YFIH"/>
    <property type="match status" value="1"/>
</dbReference>
<dbReference type="SUPFAM" id="SSF64438">
    <property type="entry name" value="CNF1/YfiH-like putative cysteine hydrolases"/>
    <property type="match status" value="1"/>
</dbReference>
<dbReference type="CDD" id="cd16833">
    <property type="entry name" value="YfiH"/>
    <property type="match status" value="1"/>
</dbReference>
<evidence type="ECO:0000256" key="11">
    <source>
        <dbReference type="ARBA" id="ARBA00049893"/>
    </source>
</evidence>
<evidence type="ECO:0000256" key="8">
    <source>
        <dbReference type="ARBA" id="ARBA00022833"/>
    </source>
</evidence>